<dbReference type="SUPFAM" id="SSF54001">
    <property type="entry name" value="Cysteine proteinases"/>
    <property type="match status" value="1"/>
</dbReference>
<dbReference type="PANTHER" id="PTHR47359">
    <property type="entry name" value="PEPTIDOGLYCAN DL-ENDOPEPTIDASE CWLO"/>
    <property type="match status" value="1"/>
</dbReference>
<dbReference type="GeneID" id="10509316"/>
<organism evidence="6 7">
    <name type="scientific">Dictyostelium purpureum</name>
    <name type="common">Slime mold</name>
    <dbReference type="NCBI Taxonomy" id="5786"/>
    <lineage>
        <taxon>Eukaryota</taxon>
        <taxon>Amoebozoa</taxon>
        <taxon>Evosea</taxon>
        <taxon>Eumycetozoa</taxon>
        <taxon>Dictyostelia</taxon>
        <taxon>Dictyosteliales</taxon>
        <taxon>Dictyosteliaceae</taxon>
        <taxon>Dictyostelium</taxon>
    </lineage>
</organism>
<name>F0Z7H9_DICPU</name>
<evidence type="ECO:0000259" key="5">
    <source>
        <dbReference type="PROSITE" id="PS51935"/>
    </source>
</evidence>
<evidence type="ECO:0000256" key="2">
    <source>
        <dbReference type="ARBA" id="ARBA00022670"/>
    </source>
</evidence>
<dbReference type="Gene3D" id="3.90.1720.10">
    <property type="entry name" value="endopeptidase domain like (from Nostoc punctiforme)"/>
    <property type="match status" value="1"/>
</dbReference>
<evidence type="ECO:0000313" key="6">
    <source>
        <dbReference type="EMBL" id="EGC40062.1"/>
    </source>
</evidence>
<dbReference type="InterPro" id="IPR000064">
    <property type="entry name" value="NLP_P60_dom"/>
</dbReference>
<feature type="non-terminal residue" evidence="6">
    <location>
        <position position="142"/>
    </location>
</feature>
<keyword evidence="2" id="KW-0645">Protease</keyword>
<reference evidence="7" key="1">
    <citation type="journal article" date="2011" name="Genome Biol.">
        <title>Comparative genomics of the social amoebae Dictyostelium discoideum and Dictyostelium purpureum.</title>
        <authorList>
            <consortium name="US DOE Joint Genome Institute (JGI-PGF)"/>
            <person name="Sucgang R."/>
            <person name="Kuo A."/>
            <person name="Tian X."/>
            <person name="Salerno W."/>
            <person name="Parikh A."/>
            <person name="Feasley C.L."/>
            <person name="Dalin E."/>
            <person name="Tu H."/>
            <person name="Huang E."/>
            <person name="Barry K."/>
            <person name="Lindquist E."/>
            <person name="Shapiro H."/>
            <person name="Bruce D."/>
            <person name="Schmutz J."/>
            <person name="Salamov A."/>
            <person name="Fey P."/>
            <person name="Gaudet P."/>
            <person name="Anjard C."/>
            <person name="Babu M.M."/>
            <person name="Basu S."/>
            <person name="Bushmanova Y."/>
            <person name="van der Wel H."/>
            <person name="Katoh-Kurasawa M."/>
            <person name="Dinh C."/>
            <person name="Coutinho P.M."/>
            <person name="Saito T."/>
            <person name="Elias M."/>
            <person name="Schaap P."/>
            <person name="Kay R.R."/>
            <person name="Henrissat B."/>
            <person name="Eichinger L."/>
            <person name="Rivero F."/>
            <person name="Putnam N.H."/>
            <person name="West C.M."/>
            <person name="Loomis W.F."/>
            <person name="Chisholm R.L."/>
            <person name="Shaulsky G."/>
            <person name="Strassmann J.E."/>
            <person name="Queller D.C."/>
            <person name="Kuspa A."/>
            <person name="Grigoriev I.V."/>
        </authorList>
    </citation>
    <scope>NUCLEOTIDE SEQUENCE [LARGE SCALE GENOMIC DNA]</scope>
    <source>
        <strain evidence="7">QSDP1</strain>
    </source>
</reference>
<dbReference type="EMBL" id="GL870947">
    <property type="protein sequence ID" value="EGC40062.1"/>
    <property type="molecule type" value="Genomic_DNA"/>
</dbReference>
<dbReference type="OrthoDB" id="20888at2759"/>
<sequence>NFIVPMSVCQAAASSAHNYATCGCPYIFGGTSCGCGGSGGMDCSGLVYTSYQEAGFSGIQRTASQQYDQGFDDCGGGSSGNSDTSGCIVGDLLFYCFEAPCPSHVTMYVGNGQMAECPQPGQDCHVIPVYSEAYYGCKSVCG</sequence>
<dbReference type="Pfam" id="PF00877">
    <property type="entry name" value="NLPC_P60"/>
    <property type="match status" value="1"/>
</dbReference>
<dbReference type="InParanoid" id="F0Z7H9"/>
<gene>
    <name evidence="6" type="ORF">DICPUDRAFT_25810</name>
</gene>
<dbReference type="RefSeq" id="XP_003283411.1">
    <property type="nucleotide sequence ID" value="XM_003283363.1"/>
</dbReference>
<evidence type="ECO:0000313" key="7">
    <source>
        <dbReference type="Proteomes" id="UP000001064"/>
    </source>
</evidence>
<dbReference type="PROSITE" id="PS51935">
    <property type="entry name" value="NLPC_P60"/>
    <property type="match status" value="1"/>
</dbReference>
<dbReference type="InterPro" id="IPR051794">
    <property type="entry name" value="PG_Endopeptidase_C40"/>
</dbReference>
<protein>
    <recommendedName>
        <fullName evidence="5">NlpC/P60 domain-containing protein</fullName>
    </recommendedName>
</protein>
<dbReference type="GO" id="GO:0008234">
    <property type="term" value="F:cysteine-type peptidase activity"/>
    <property type="evidence" value="ECO:0007669"/>
    <property type="project" value="UniProtKB-KW"/>
</dbReference>
<comment type="similarity">
    <text evidence="1">Belongs to the peptidase C40 family.</text>
</comment>
<dbReference type="PANTHER" id="PTHR47359:SF3">
    <property type="entry name" value="NLP_P60 DOMAIN-CONTAINING PROTEIN-RELATED"/>
    <property type="match status" value="1"/>
</dbReference>
<evidence type="ECO:0000256" key="1">
    <source>
        <dbReference type="ARBA" id="ARBA00007074"/>
    </source>
</evidence>
<dbReference type="KEGG" id="dpp:DICPUDRAFT_25810"/>
<dbReference type="AlphaFoldDB" id="F0Z7H9"/>
<dbReference type="GO" id="GO:0006508">
    <property type="term" value="P:proteolysis"/>
    <property type="evidence" value="ECO:0007669"/>
    <property type="project" value="UniProtKB-KW"/>
</dbReference>
<keyword evidence="3" id="KW-0378">Hydrolase</keyword>
<dbReference type="InterPro" id="IPR038765">
    <property type="entry name" value="Papain-like_cys_pep_sf"/>
</dbReference>
<keyword evidence="4" id="KW-0788">Thiol protease</keyword>
<evidence type="ECO:0000256" key="4">
    <source>
        <dbReference type="ARBA" id="ARBA00022807"/>
    </source>
</evidence>
<proteinExistence type="inferred from homology"/>
<dbReference type="Proteomes" id="UP000001064">
    <property type="component" value="Unassembled WGS sequence"/>
</dbReference>
<accession>F0Z7H9</accession>
<keyword evidence="7" id="KW-1185">Reference proteome</keyword>
<evidence type="ECO:0000256" key="3">
    <source>
        <dbReference type="ARBA" id="ARBA00022801"/>
    </source>
</evidence>
<dbReference type="eggNOG" id="ENOG502SBVQ">
    <property type="taxonomic scope" value="Eukaryota"/>
</dbReference>
<feature type="domain" description="NlpC/P60" evidence="5">
    <location>
        <begin position="6"/>
        <end position="142"/>
    </location>
</feature>
<dbReference type="VEuPathDB" id="AmoebaDB:DICPUDRAFT_25810"/>